<name>A0A5M4FBP2_9ACTN</name>
<reference evidence="1" key="1">
    <citation type="submission" date="2019-09" db="EMBL/GenBank/DDBJ databases">
        <authorList>
            <person name="Li J."/>
        </authorList>
    </citation>
    <scope>NUCLEOTIDE SEQUENCE [LARGE SCALE GENOMIC DNA]</scope>
    <source>
        <strain evidence="1">JCM 14732</strain>
    </source>
</reference>
<proteinExistence type="predicted"/>
<dbReference type="Gene3D" id="3.30.1240.10">
    <property type="match status" value="1"/>
</dbReference>
<dbReference type="OrthoDB" id="3180855at2"/>
<dbReference type="SFLD" id="SFLDG01140">
    <property type="entry name" value="C2.B:_Phosphomannomutase_and_P"/>
    <property type="match status" value="1"/>
</dbReference>
<dbReference type="AlphaFoldDB" id="A0A5M4FBP2"/>
<dbReference type="NCBIfam" id="TIGR01484">
    <property type="entry name" value="HAD-SF-IIB"/>
    <property type="match status" value="1"/>
</dbReference>
<sequence length="262" mass="28113">MTSFRPRLIALDVDGTLVDGDNVMTEAVRSAVHAVRDAGIETVIATGRGVPGVIDAVDNLRFTEGYGVASNGAVTFRYDPEVELLDVVTFDASEAVRRVLEHMPEALVAVEEVGVGFRLNKPFPDNEISGQFVVEDVESLIAEPVARVVIRSAEHSRDEFTAIVKDLGLTGTNYYIGYSAWLDLAPEGVSKASGLEFLCTKLGIDRSEVLAVGDGNNDLEMIQWAGRGVAMGQAPDDVKAAADEVLGTIDEDGLAAELRRYV</sequence>
<dbReference type="RefSeq" id="WP_149690448.1">
    <property type="nucleotide sequence ID" value="NZ_SDPQ02000003.1"/>
</dbReference>
<keyword evidence="2" id="KW-1185">Reference proteome</keyword>
<dbReference type="InterPro" id="IPR036412">
    <property type="entry name" value="HAD-like_sf"/>
</dbReference>
<dbReference type="SFLD" id="SFLDS00003">
    <property type="entry name" value="Haloacid_Dehalogenase"/>
    <property type="match status" value="1"/>
</dbReference>
<dbReference type="Pfam" id="PF08282">
    <property type="entry name" value="Hydrolase_3"/>
    <property type="match status" value="1"/>
</dbReference>
<dbReference type="GO" id="GO:0000287">
    <property type="term" value="F:magnesium ion binding"/>
    <property type="evidence" value="ECO:0007669"/>
    <property type="project" value="TreeGrafter"/>
</dbReference>
<comment type="caution">
    <text evidence="1">The sequence shown here is derived from an EMBL/GenBank/DDBJ whole genome shotgun (WGS) entry which is preliminary data.</text>
</comment>
<dbReference type="SUPFAM" id="SSF56784">
    <property type="entry name" value="HAD-like"/>
    <property type="match status" value="1"/>
</dbReference>
<dbReference type="PANTHER" id="PTHR10000:SF8">
    <property type="entry name" value="HAD SUPERFAMILY HYDROLASE-LIKE, TYPE 3"/>
    <property type="match status" value="1"/>
</dbReference>
<accession>A0A5M4FBP2</accession>
<dbReference type="EMBL" id="SDPQ02000003">
    <property type="protein sequence ID" value="KAA1395798.1"/>
    <property type="molecule type" value="Genomic_DNA"/>
</dbReference>
<dbReference type="InterPro" id="IPR006379">
    <property type="entry name" value="HAD-SF_hydro_IIB"/>
</dbReference>
<dbReference type="GO" id="GO:0016791">
    <property type="term" value="F:phosphatase activity"/>
    <property type="evidence" value="ECO:0007669"/>
    <property type="project" value="TreeGrafter"/>
</dbReference>
<dbReference type="InterPro" id="IPR023214">
    <property type="entry name" value="HAD_sf"/>
</dbReference>
<dbReference type="GO" id="GO:0005829">
    <property type="term" value="C:cytosol"/>
    <property type="evidence" value="ECO:0007669"/>
    <property type="project" value="TreeGrafter"/>
</dbReference>
<evidence type="ECO:0000313" key="1">
    <source>
        <dbReference type="EMBL" id="KAA1395798.1"/>
    </source>
</evidence>
<dbReference type="PANTHER" id="PTHR10000">
    <property type="entry name" value="PHOSPHOSERINE PHOSPHATASE"/>
    <property type="match status" value="1"/>
</dbReference>
<protein>
    <submittedName>
        <fullName evidence="1">HAD family hydrolase</fullName>
    </submittedName>
</protein>
<dbReference type="Gene3D" id="3.40.50.1000">
    <property type="entry name" value="HAD superfamily/HAD-like"/>
    <property type="match status" value="1"/>
</dbReference>
<evidence type="ECO:0000313" key="2">
    <source>
        <dbReference type="Proteomes" id="UP000380867"/>
    </source>
</evidence>
<gene>
    <name evidence="1" type="ORF">ESP70_016805</name>
</gene>
<organism evidence="1 2">
    <name type="scientific">Aeromicrobium ginsengisoli</name>
    <dbReference type="NCBI Taxonomy" id="363867"/>
    <lineage>
        <taxon>Bacteria</taxon>
        <taxon>Bacillati</taxon>
        <taxon>Actinomycetota</taxon>
        <taxon>Actinomycetes</taxon>
        <taxon>Propionibacteriales</taxon>
        <taxon>Nocardioidaceae</taxon>
        <taxon>Aeromicrobium</taxon>
    </lineage>
</organism>
<dbReference type="PROSITE" id="PS01229">
    <property type="entry name" value="COF_2"/>
    <property type="match status" value="1"/>
</dbReference>
<keyword evidence="1" id="KW-0378">Hydrolase</keyword>
<dbReference type="Proteomes" id="UP000380867">
    <property type="component" value="Unassembled WGS sequence"/>
</dbReference>